<evidence type="ECO:0000256" key="4">
    <source>
        <dbReference type="ARBA" id="ARBA00022692"/>
    </source>
</evidence>
<evidence type="ECO:0000256" key="6">
    <source>
        <dbReference type="ARBA" id="ARBA00023136"/>
    </source>
</evidence>
<feature type="transmembrane region" description="Helical" evidence="7">
    <location>
        <begin position="32"/>
        <end position="55"/>
    </location>
</feature>
<evidence type="ECO:0000256" key="5">
    <source>
        <dbReference type="ARBA" id="ARBA00022989"/>
    </source>
</evidence>
<feature type="transmembrane region" description="Helical" evidence="7">
    <location>
        <begin position="196"/>
        <end position="218"/>
    </location>
</feature>
<feature type="transmembrane region" description="Helical" evidence="7">
    <location>
        <begin position="224"/>
        <end position="246"/>
    </location>
</feature>
<feature type="transmembrane region" description="Helical" evidence="7">
    <location>
        <begin position="322"/>
        <end position="345"/>
    </location>
</feature>
<feature type="transmembrane region" description="Helical" evidence="7">
    <location>
        <begin position="130"/>
        <end position="148"/>
    </location>
</feature>
<evidence type="ECO:0000256" key="1">
    <source>
        <dbReference type="ARBA" id="ARBA00004651"/>
    </source>
</evidence>
<evidence type="ECO:0000256" key="3">
    <source>
        <dbReference type="ARBA" id="ARBA00022475"/>
    </source>
</evidence>
<reference evidence="8 9" key="1">
    <citation type="submission" date="2020-07" db="EMBL/GenBank/DDBJ databases">
        <title>Genomic diversity of species in the Neisseriaceae family.</title>
        <authorList>
            <person name="Vincent A.T."/>
            <person name="Bernet E."/>
            <person name="Veyrier F.J."/>
        </authorList>
    </citation>
    <scope>NUCLEOTIDE SEQUENCE [LARGE SCALE GENOMIC DNA]</scope>
    <source>
        <strain evidence="8 9">DSM 22244</strain>
    </source>
</reference>
<comment type="similarity">
    <text evidence="2">Belongs to the UPF0324 family.</text>
</comment>
<dbReference type="NCBIfam" id="TIGR00698">
    <property type="entry name" value="YeiH family putative sulfate export transporter"/>
    <property type="match status" value="1"/>
</dbReference>
<protein>
    <submittedName>
        <fullName evidence="8">YeiH family putative sulfate export transporter</fullName>
    </submittedName>
</protein>
<keyword evidence="3" id="KW-1003">Cell membrane</keyword>
<dbReference type="AlphaFoldDB" id="A0A7D7RV58"/>
<dbReference type="InterPro" id="IPR018383">
    <property type="entry name" value="UPF0324_pro"/>
</dbReference>
<dbReference type="PANTHER" id="PTHR30106">
    <property type="entry name" value="INNER MEMBRANE PROTEIN YEIH-RELATED"/>
    <property type="match status" value="1"/>
</dbReference>
<keyword evidence="4 7" id="KW-0812">Transmembrane</keyword>
<dbReference type="EMBL" id="CP059567">
    <property type="protein sequence ID" value="QMT40584.1"/>
    <property type="molecule type" value="Genomic_DNA"/>
</dbReference>
<sequence length="349" mass="36539">MASAVMSRFFAFFVQLLPLAAAAVVCMAVAGLPVLAAYGISPLTVAIVAGMVLGNTVFPRFAPHLADGLAFSKTRLLRLGIVLYGLKITLPQLAAAGWPALAADIGIVAGTFLLAVWLGKRLRLPPQTAALIGAGSAICGAAAVLAAQPVLKAEERDVGVAVATVVVFGTLAMFVYPMLAAWLVPSEAADAVWFGWGLYTGASVHEVAQVAAAGAAIHPLAADVAVITKMIRVMLLAPFLLTLPWLMRRLHPQDGGIGSSRLTIPWFALGFVAVVVLNSLISLPESWHQALIRFDTFLLTTAMFALGLTTRWHSVRQAGIRPLLLAGCLAAWLLLGGALLSYAAYSLLG</sequence>
<feature type="transmembrane region" description="Helical" evidence="7">
    <location>
        <begin position="160"/>
        <end position="184"/>
    </location>
</feature>
<evidence type="ECO:0000256" key="2">
    <source>
        <dbReference type="ARBA" id="ARBA00007977"/>
    </source>
</evidence>
<accession>A0A7D7RV58</accession>
<dbReference type="GO" id="GO:0005886">
    <property type="term" value="C:plasma membrane"/>
    <property type="evidence" value="ECO:0007669"/>
    <property type="project" value="UniProtKB-SubCell"/>
</dbReference>
<name>A0A7D7RV58_9NEIS</name>
<dbReference type="InterPro" id="IPR004630">
    <property type="entry name" value="UPF0324_YeiH-like"/>
</dbReference>
<evidence type="ECO:0000313" key="9">
    <source>
        <dbReference type="Proteomes" id="UP000514752"/>
    </source>
</evidence>
<keyword evidence="6 7" id="KW-0472">Membrane</keyword>
<feature type="transmembrane region" description="Helical" evidence="7">
    <location>
        <begin position="290"/>
        <end position="310"/>
    </location>
</feature>
<comment type="subcellular location">
    <subcellularLocation>
        <location evidence="1">Cell membrane</location>
        <topology evidence="1">Multi-pass membrane protein</topology>
    </subcellularLocation>
</comment>
<feature type="transmembrane region" description="Helical" evidence="7">
    <location>
        <begin position="100"/>
        <end position="118"/>
    </location>
</feature>
<dbReference type="KEGG" id="nsg:H3L94_00495"/>
<organism evidence="8 9">
    <name type="scientific">Neisseria shayeganii</name>
    <dbReference type="NCBI Taxonomy" id="607712"/>
    <lineage>
        <taxon>Bacteria</taxon>
        <taxon>Pseudomonadati</taxon>
        <taxon>Pseudomonadota</taxon>
        <taxon>Betaproteobacteria</taxon>
        <taxon>Neisseriales</taxon>
        <taxon>Neisseriaceae</taxon>
        <taxon>Neisseria</taxon>
    </lineage>
</organism>
<evidence type="ECO:0000313" key="8">
    <source>
        <dbReference type="EMBL" id="QMT40584.1"/>
    </source>
</evidence>
<proteinExistence type="inferred from homology"/>
<gene>
    <name evidence="8" type="ORF">H3L94_00495</name>
</gene>
<dbReference type="Proteomes" id="UP000514752">
    <property type="component" value="Chromosome"/>
</dbReference>
<evidence type="ECO:0000256" key="7">
    <source>
        <dbReference type="SAM" id="Phobius"/>
    </source>
</evidence>
<keyword evidence="5 7" id="KW-1133">Transmembrane helix</keyword>
<dbReference type="Pfam" id="PF03601">
    <property type="entry name" value="Cons_hypoth698"/>
    <property type="match status" value="1"/>
</dbReference>
<dbReference type="PANTHER" id="PTHR30106:SF2">
    <property type="entry name" value="UPF0324 INNER MEMBRANE PROTEIN YEIH"/>
    <property type="match status" value="1"/>
</dbReference>
<feature type="transmembrane region" description="Helical" evidence="7">
    <location>
        <begin position="266"/>
        <end position="284"/>
    </location>
</feature>